<dbReference type="EMBL" id="CAJNIZ010001707">
    <property type="protein sequence ID" value="CAE7197703.1"/>
    <property type="molecule type" value="Genomic_DNA"/>
</dbReference>
<accession>A0A812J5W9</accession>
<dbReference type="Proteomes" id="UP000649617">
    <property type="component" value="Unassembled WGS sequence"/>
</dbReference>
<evidence type="ECO:0000313" key="1">
    <source>
        <dbReference type="EMBL" id="CAE7197703.1"/>
    </source>
</evidence>
<dbReference type="AlphaFoldDB" id="A0A812J5W9"/>
<evidence type="ECO:0000313" key="2">
    <source>
        <dbReference type="Proteomes" id="UP000649617"/>
    </source>
</evidence>
<sequence>MAHRLERTDHPAANIAAPRQQPAVLVDSGANETIRPWGETINETGCKKTSVVTASGDRVPALRTTDGELRIKSSGESCDWLLSVRRLVEAGGTFGWTQNGAEVAFRDHEGREQHIKRHIVNGRSQRPSCETCSVEELYRTLWEEETYRISVAERQDVIESEAWAKELLGKPSVTFSEVWERVQKAGLRGQRTRSSLTYPLRLALAIDSTLKPHRDLANAVNSRAGIVGTSEFQGGRLWVEHPDGTIKRRISADKVKVGKLLDVCQQAQIFDPRQWHGADKHQGVRATVSAYTARQLYNLDRDLIEELRTLEFSLPDSGSTVSASRAAAAEAPALTFYPTYHQQSLSKPHNQQARILPKPKLMMMMR</sequence>
<protein>
    <submittedName>
        <fullName evidence="1">GIP protein</fullName>
    </submittedName>
</protein>
<proteinExistence type="predicted"/>
<comment type="caution">
    <text evidence="1">The sequence shown here is derived from an EMBL/GenBank/DDBJ whole genome shotgun (WGS) entry which is preliminary data.</text>
</comment>
<keyword evidence="2" id="KW-1185">Reference proteome</keyword>
<reference evidence="1" key="1">
    <citation type="submission" date="2021-02" db="EMBL/GenBank/DDBJ databases">
        <authorList>
            <person name="Dougan E. K."/>
            <person name="Rhodes N."/>
            <person name="Thang M."/>
            <person name="Chan C."/>
        </authorList>
    </citation>
    <scope>NUCLEOTIDE SEQUENCE</scope>
</reference>
<gene>
    <name evidence="1" type="primary">GIP</name>
    <name evidence="1" type="ORF">SPIL2461_LOCUS1693</name>
</gene>
<name>A0A812J5W9_SYMPI</name>
<organism evidence="1 2">
    <name type="scientific">Symbiodinium pilosum</name>
    <name type="common">Dinoflagellate</name>
    <dbReference type="NCBI Taxonomy" id="2952"/>
    <lineage>
        <taxon>Eukaryota</taxon>
        <taxon>Sar</taxon>
        <taxon>Alveolata</taxon>
        <taxon>Dinophyceae</taxon>
        <taxon>Suessiales</taxon>
        <taxon>Symbiodiniaceae</taxon>
        <taxon>Symbiodinium</taxon>
    </lineage>
</organism>